<dbReference type="EMBL" id="BTSX01000005">
    <property type="protein sequence ID" value="GMS99099.1"/>
    <property type="molecule type" value="Genomic_DNA"/>
</dbReference>
<evidence type="ECO:0000313" key="3">
    <source>
        <dbReference type="EMBL" id="GMT08447.1"/>
    </source>
</evidence>
<evidence type="ECO:0008006" key="5">
    <source>
        <dbReference type="Google" id="ProtNLM"/>
    </source>
</evidence>
<organism evidence="2 4">
    <name type="scientific">Pristionchus entomophagus</name>
    <dbReference type="NCBI Taxonomy" id="358040"/>
    <lineage>
        <taxon>Eukaryota</taxon>
        <taxon>Metazoa</taxon>
        <taxon>Ecdysozoa</taxon>
        <taxon>Nematoda</taxon>
        <taxon>Chromadorea</taxon>
        <taxon>Rhabditida</taxon>
        <taxon>Rhabditina</taxon>
        <taxon>Diplogasteromorpha</taxon>
        <taxon>Diplogasteroidea</taxon>
        <taxon>Neodiplogasteridae</taxon>
        <taxon>Pristionchus</taxon>
    </lineage>
</organism>
<dbReference type="AlphaFoldDB" id="A0AAV5TYP9"/>
<dbReference type="PANTHER" id="PTHR31552">
    <property type="entry name" value="SERPENTINE RECEPTOR CLASS GAMMA"/>
    <property type="match status" value="1"/>
</dbReference>
<comment type="caution">
    <text evidence="2">The sequence shown here is derived from an EMBL/GenBank/DDBJ whole genome shotgun (WGS) entry which is preliminary data.</text>
</comment>
<keyword evidence="1" id="KW-0472">Membrane</keyword>
<dbReference type="PANTHER" id="PTHR31552:SF31">
    <property type="entry name" value="SERPENTINE RECEPTOR CLASS GAMMA"/>
    <property type="match status" value="1"/>
</dbReference>
<evidence type="ECO:0000313" key="2">
    <source>
        <dbReference type="EMBL" id="GMS99099.1"/>
    </source>
</evidence>
<protein>
    <recommendedName>
        <fullName evidence="5">G protein-coupled receptor</fullName>
    </recommendedName>
</protein>
<evidence type="ECO:0000256" key="1">
    <source>
        <dbReference type="SAM" id="Phobius"/>
    </source>
</evidence>
<reference evidence="2" key="1">
    <citation type="submission" date="2023-10" db="EMBL/GenBank/DDBJ databases">
        <title>Genome assembly of Pristionchus species.</title>
        <authorList>
            <person name="Yoshida K."/>
            <person name="Sommer R.J."/>
        </authorList>
    </citation>
    <scope>NUCLEOTIDE SEQUENCE</scope>
    <source>
        <strain evidence="2">RS0144</strain>
    </source>
</reference>
<proteinExistence type="predicted"/>
<keyword evidence="4" id="KW-1185">Reference proteome</keyword>
<feature type="transmembrane region" description="Helical" evidence="1">
    <location>
        <begin position="63"/>
        <end position="87"/>
    </location>
</feature>
<dbReference type="Proteomes" id="UP001432027">
    <property type="component" value="Unassembled WGS sequence"/>
</dbReference>
<keyword evidence="1" id="KW-1133">Transmembrane helix</keyword>
<gene>
    <name evidence="2" type="ORF">PENTCL1PPCAC_21274</name>
    <name evidence="3" type="ORF">PENTCL1PPCAC_30621</name>
</gene>
<name>A0AAV5TYP9_9BILA</name>
<dbReference type="EMBL" id="BTSX01000091">
    <property type="protein sequence ID" value="GMT08447.1"/>
    <property type="molecule type" value="Genomic_DNA"/>
</dbReference>
<sequence length="140" mass="16790">MKFVVYFDEKCTVFEKSKSSVIYLIFVLISIILIFLTSKYIFRLSVLAEDQTKRLLMSRQREMFVVMSVCSITYLSKLIFQMCWVLVATFQQKCIILIMFQYPYTHYLSTYSGAVTLVIFNSRVRWLLISIKYEYREERT</sequence>
<feature type="non-terminal residue" evidence="2">
    <location>
        <position position="140"/>
    </location>
</feature>
<feature type="transmembrane region" description="Helical" evidence="1">
    <location>
        <begin position="20"/>
        <end position="42"/>
    </location>
</feature>
<evidence type="ECO:0000313" key="4">
    <source>
        <dbReference type="Proteomes" id="UP001432027"/>
    </source>
</evidence>
<keyword evidence="1" id="KW-0812">Transmembrane</keyword>
<accession>A0AAV5TYP9</accession>
<feature type="transmembrane region" description="Helical" evidence="1">
    <location>
        <begin position="107"/>
        <end position="128"/>
    </location>
</feature>